<proteinExistence type="predicted"/>
<gene>
    <name evidence="2" type="ORF">METBIDRAFT_199876</name>
</gene>
<dbReference type="AlphaFoldDB" id="A0A1A0H926"/>
<comment type="caution">
    <text evidence="2">The sequence shown here is derived from an EMBL/GenBank/DDBJ whole genome shotgun (WGS) entry which is preliminary data.</text>
</comment>
<evidence type="ECO:0000313" key="3">
    <source>
        <dbReference type="Proteomes" id="UP000092555"/>
    </source>
</evidence>
<dbReference type="EMBL" id="LXTC01000004">
    <property type="protein sequence ID" value="OBA20505.1"/>
    <property type="molecule type" value="Genomic_DNA"/>
</dbReference>
<evidence type="ECO:0000313" key="2">
    <source>
        <dbReference type="EMBL" id="OBA20505.1"/>
    </source>
</evidence>
<dbReference type="RefSeq" id="XP_018711027.1">
    <property type="nucleotide sequence ID" value="XM_018854919.1"/>
</dbReference>
<feature type="region of interest" description="Disordered" evidence="1">
    <location>
        <begin position="76"/>
        <end position="101"/>
    </location>
</feature>
<organism evidence="2 3">
    <name type="scientific">Metschnikowia bicuspidata var. bicuspidata NRRL YB-4993</name>
    <dbReference type="NCBI Taxonomy" id="869754"/>
    <lineage>
        <taxon>Eukaryota</taxon>
        <taxon>Fungi</taxon>
        <taxon>Dikarya</taxon>
        <taxon>Ascomycota</taxon>
        <taxon>Saccharomycotina</taxon>
        <taxon>Pichiomycetes</taxon>
        <taxon>Metschnikowiaceae</taxon>
        <taxon>Metschnikowia</taxon>
    </lineage>
</organism>
<protein>
    <submittedName>
        <fullName evidence="2">Uncharacterized protein</fullName>
    </submittedName>
</protein>
<accession>A0A1A0H926</accession>
<name>A0A1A0H926_9ASCO</name>
<sequence>MSIDTRGGARPVWAKVRQTKGRQKAGKWQANGRNMAQIWQKCQDYGKSTAGADMPLHNGDGWDNAGFCWSSQISSRHSATEPRKPQAGPAENLTAAYRPSSPGSVYRPPLVSSAGTRAGHVAVCLSGPATLGQRHWQATATKVEMVHVFNKRGHGHNVCILLPLPAGSHRCVTAPFQILASDSSAPIGPPSTASVGAVHVLEFGAPDFIWDHAAVRRI</sequence>
<dbReference type="Proteomes" id="UP000092555">
    <property type="component" value="Unassembled WGS sequence"/>
</dbReference>
<keyword evidence="3" id="KW-1185">Reference proteome</keyword>
<dbReference type="GeneID" id="30027895"/>
<evidence type="ECO:0000256" key="1">
    <source>
        <dbReference type="SAM" id="MobiDB-lite"/>
    </source>
</evidence>
<reference evidence="2 3" key="1">
    <citation type="submission" date="2016-05" db="EMBL/GenBank/DDBJ databases">
        <title>Comparative genomics of biotechnologically important yeasts.</title>
        <authorList>
            <consortium name="DOE Joint Genome Institute"/>
            <person name="Riley R."/>
            <person name="Haridas S."/>
            <person name="Wolfe K.H."/>
            <person name="Lopes M.R."/>
            <person name="Hittinger C.T."/>
            <person name="Goker M."/>
            <person name="Salamov A."/>
            <person name="Wisecaver J."/>
            <person name="Long T.M."/>
            <person name="Aerts A.L."/>
            <person name="Barry K."/>
            <person name="Choi C."/>
            <person name="Clum A."/>
            <person name="Coughlan A.Y."/>
            <person name="Deshpande S."/>
            <person name="Douglass A.P."/>
            <person name="Hanson S.J."/>
            <person name="Klenk H.-P."/>
            <person name="LaButti K."/>
            <person name="Lapidus A."/>
            <person name="Lindquist E."/>
            <person name="Lipzen A."/>
            <person name="Meier-kolthoff J.P."/>
            <person name="Ohm R.A."/>
            <person name="Otillar R.P."/>
            <person name="Pangilinan J."/>
            <person name="Peng Y."/>
            <person name="Rokas A."/>
            <person name="Rosa C.A."/>
            <person name="Scheuner C."/>
            <person name="Sibirny A.A."/>
            <person name="Slot J.C."/>
            <person name="Stielow J.B."/>
            <person name="Sun H."/>
            <person name="Kurtzman C.P."/>
            <person name="Blackwell M."/>
            <person name="Grigoriev I.V."/>
            <person name="Jeffries T.W."/>
        </authorList>
    </citation>
    <scope>NUCLEOTIDE SEQUENCE [LARGE SCALE GENOMIC DNA]</scope>
    <source>
        <strain evidence="2 3">NRRL YB-4993</strain>
    </source>
</reference>